<dbReference type="InterPro" id="IPR002716">
    <property type="entry name" value="PIN_dom"/>
</dbReference>
<dbReference type="InterPro" id="IPR036770">
    <property type="entry name" value="Ankyrin_rpt-contain_sf"/>
</dbReference>
<dbReference type="Gene3D" id="1.25.40.20">
    <property type="entry name" value="Ankyrin repeat-containing domain"/>
    <property type="match status" value="1"/>
</dbReference>
<dbReference type="InterPro" id="IPR029060">
    <property type="entry name" value="PIN-like_dom_sf"/>
</dbReference>
<reference evidence="4 5" key="1">
    <citation type="submission" date="2020-09" db="EMBL/GenBank/DDBJ databases">
        <title>Characterization of Treponema spp. from bovine digital dermatitis in Korea.</title>
        <authorList>
            <person name="Espiritu H.M."/>
            <person name="Cho Y.I."/>
            <person name="Mamuad L."/>
        </authorList>
    </citation>
    <scope>NUCLEOTIDE SEQUENCE [LARGE SCALE GENOMIC DNA]</scope>
    <source>
        <strain evidence="4 5">KS1</strain>
    </source>
</reference>
<dbReference type="InterPro" id="IPR002110">
    <property type="entry name" value="Ankyrin_rpt"/>
</dbReference>
<accession>A0A7S6WML1</accession>
<evidence type="ECO:0000256" key="2">
    <source>
        <dbReference type="ARBA" id="ARBA00023043"/>
    </source>
</evidence>
<dbReference type="Pfam" id="PF12796">
    <property type="entry name" value="Ank_2"/>
    <property type="match status" value="1"/>
</dbReference>
<sequence>MEKYKTSYIIPDTSVLLKNKNILNLLLEDFSKLIISQIVIDELNYQKDKKKNNDAWIAMQKIEEVKNNKKIILSNDRGLSGKKNDDKICSLAKKYLKNNHRVFIIHDDIGFSINYENAILLREYIGKRKCINKNIQYLQKLNSTFLSNWNDFNVVQDINYDEYLEDGNTLLINCIRSKNLKKYEKLRFLINFCNVDLNKTDSSKYFLTPLSHCIQINDYKSFCILLENGADYNKGSINETHIDYIRCRNEGNTPLMIACWHGRKQFVEKLCSYKDIGLNQQDSNGFTPLIKCAWKKNKELYEYLLTFPRTDAYIRDRNNHTAEWWMTHTQEESNGR</sequence>
<dbReference type="Gene3D" id="3.40.50.1010">
    <property type="entry name" value="5'-nuclease"/>
    <property type="match status" value="1"/>
</dbReference>
<dbReference type="SUPFAM" id="SSF48403">
    <property type="entry name" value="Ankyrin repeat"/>
    <property type="match status" value="1"/>
</dbReference>
<dbReference type="EMBL" id="CP061839">
    <property type="protein sequence ID" value="QOW59861.1"/>
    <property type="molecule type" value="Genomic_DNA"/>
</dbReference>
<dbReference type="AlphaFoldDB" id="A0A7S6WML1"/>
<dbReference type="PANTHER" id="PTHR24173:SF74">
    <property type="entry name" value="ANKYRIN REPEAT DOMAIN-CONTAINING PROTEIN 16"/>
    <property type="match status" value="1"/>
</dbReference>
<evidence type="ECO:0000313" key="5">
    <source>
        <dbReference type="Proteomes" id="UP000593915"/>
    </source>
</evidence>
<evidence type="ECO:0000259" key="3">
    <source>
        <dbReference type="SMART" id="SM00670"/>
    </source>
</evidence>
<dbReference type="SUPFAM" id="SSF88723">
    <property type="entry name" value="PIN domain-like"/>
    <property type="match status" value="1"/>
</dbReference>
<keyword evidence="1" id="KW-0677">Repeat</keyword>
<proteinExistence type="predicted"/>
<name>A0A7S6WML1_9SPIR</name>
<evidence type="ECO:0000313" key="4">
    <source>
        <dbReference type="EMBL" id="QOW59861.1"/>
    </source>
</evidence>
<dbReference type="SMART" id="SM00670">
    <property type="entry name" value="PINc"/>
    <property type="match status" value="1"/>
</dbReference>
<dbReference type="SMART" id="SM00248">
    <property type="entry name" value="ANK"/>
    <property type="match status" value="4"/>
</dbReference>
<gene>
    <name evidence="4" type="ORF">IFE08_08255</name>
</gene>
<feature type="domain" description="PIN" evidence="3">
    <location>
        <begin position="7"/>
        <end position="113"/>
    </location>
</feature>
<dbReference type="Proteomes" id="UP000593915">
    <property type="component" value="Chromosome"/>
</dbReference>
<dbReference type="RefSeq" id="WP_194075501.1">
    <property type="nucleotide sequence ID" value="NZ_CP061839.1"/>
</dbReference>
<organism evidence="4 5">
    <name type="scientific">Treponema pedis</name>
    <dbReference type="NCBI Taxonomy" id="409322"/>
    <lineage>
        <taxon>Bacteria</taxon>
        <taxon>Pseudomonadati</taxon>
        <taxon>Spirochaetota</taxon>
        <taxon>Spirochaetia</taxon>
        <taxon>Spirochaetales</taxon>
        <taxon>Treponemataceae</taxon>
        <taxon>Treponema</taxon>
    </lineage>
</organism>
<dbReference type="Pfam" id="PF13638">
    <property type="entry name" value="PIN_4"/>
    <property type="match status" value="1"/>
</dbReference>
<keyword evidence="2" id="KW-0040">ANK repeat</keyword>
<evidence type="ECO:0000256" key="1">
    <source>
        <dbReference type="ARBA" id="ARBA00022737"/>
    </source>
</evidence>
<dbReference type="PANTHER" id="PTHR24173">
    <property type="entry name" value="ANKYRIN REPEAT CONTAINING"/>
    <property type="match status" value="1"/>
</dbReference>
<protein>
    <submittedName>
        <fullName evidence="4">Ankyrin repeat domain-containing protein</fullName>
    </submittedName>
</protein>